<protein>
    <submittedName>
        <fullName evidence="1">Glycosyltransferase involved in cell wall biosynthesis</fullName>
    </submittedName>
</protein>
<dbReference type="RefSeq" id="WP_025817058.1">
    <property type="nucleotide sequence ID" value="NZ_BAIZ01000042.1"/>
</dbReference>
<gene>
    <name evidence="1" type="ORF">EJ73_02550</name>
</gene>
<organism evidence="1 2">
    <name type="scientific">Hoylesella shahii DSM 15611 = JCM 12083</name>
    <dbReference type="NCBI Taxonomy" id="1122991"/>
    <lineage>
        <taxon>Bacteria</taxon>
        <taxon>Pseudomonadati</taxon>
        <taxon>Bacteroidota</taxon>
        <taxon>Bacteroidia</taxon>
        <taxon>Bacteroidales</taxon>
        <taxon>Prevotellaceae</taxon>
        <taxon>Hoylesella</taxon>
    </lineage>
</organism>
<dbReference type="EMBL" id="QJJX01000046">
    <property type="protein sequence ID" value="PXX18913.1"/>
    <property type="molecule type" value="Genomic_DNA"/>
</dbReference>
<keyword evidence="2" id="KW-1185">Reference proteome</keyword>
<proteinExistence type="predicted"/>
<dbReference type="AlphaFoldDB" id="A0A318HPU8"/>
<evidence type="ECO:0000313" key="1">
    <source>
        <dbReference type="EMBL" id="PXX18913.1"/>
    </source>
</evidence>
<sequence length="372" mass="42838">MRILLLGEYSNVHNALAQGLRQLGHQVTVASNGDFWKDYPRDIDLKRTTGLQGKIGFAIRFLRSLPKLRGYDVVQLINPLFVELKAERLFALYRYLRKHNKCVFLCAFGMDHFWVNECRTRMPLRYSDFNLGNQLRHNADALRETADWIGTTKEQLNKLIANDCDAIIAGLYEYWVCYQPLFPDKTVFIPFPIKMPNPPTDLTPIGTKVKIFIGINKSRHAYKGTDVMLAAAMKLVEKYPNKVELVKAESVPFDEYQRLMDGCDLILDQLYSYTPSMNPLLAMSKGIICVGGGEPEAYELLQEQHLHPIINVLPNEEDVFRQLELAITNKEELMKRKVQSVLYVDKHHEYIKVARQYEALYKAHLPAESSPQ</sequence>
<reference evidence="1 2" key="1">
    <citation type="submission" date="2018-05" db="EMBL/GenBank/DDBJ databases">
        <title>Genomic Encyclopedia of Type Strains, Phase I: the one thousand microbial genomes (KMG-I) project.</title>
        <authorList>
            <person name="Kyrpides N."/>
        </authorList>
    </citation>
    <scope>NUCLEOTIDE SEQUENCE [LARGE SCALE GENOMIC DNA]</scope>
    <source>
        <strain evidence="1 2">DSM 15611</strain>
    </source>
</reference>
<comment type="caution">
    <text evidence="1">The sequence shown here is derived from an EMBL/GenBank/DDBJ whole genome shotgun (WGS) entry which is preliminary data.</text>
</comment>
<dbReference type="GO" id="GO:0016740">
    <property type="term" value="F:transferase activity"/>
    <property type="evidence" value="ECO:0007669"/>
    <property type="project" value="UniProtKB-KW"/>
</dbReference>
<evidence type="ECO:0000313" key="2">
    <source>
        <dbReference type="Proteomes" id="UP000248314"/>
    </source>
</evidence>
<dbReference type="Proteomes" id="UP000248314">
    <property type="component" value="Unassembled WGS sequence"/>
</dbReference>
<accession>A0A318HPU8</accession>
<keyword evidence="1" id="KW-0808">Transferase</keyword>
<dbReference type="SUPFAM" id="SSF53756">
    <property type="entry name" value="UDP-Glycosyltransferase/glycogen phosphorylase"/>
    <property type="match status" value="1"/>
</dbReference>
<name>A0A318HPU8_9BACT</name>
<dbReference type="OrthoDB" id="6638088at2"/>
<dbReference type="STRING" id="1122991.GCA_000613445_00723"/>